<keyword evidence="4 5" id="KW-0560">Oxidoreductase</keyword>
<dbReference type="EMBL" id="JBHUDD010000056">
    <property type="protein sequence ID" value="MFD1509858.1"/>
    <property type="molecule type" value="Genomic_DNA"/>
</dbReference>
<proteinExistence type="inferred from homology"/>
<protein>
    <submittedName>
        <fullName evidence="7">1-hydroxycarotenoid 3,4-desaturase CrtD</fullName>
        <ecNumber evidence="7">1.3.99.27</ecNumber>
    </submittedName>
</protein>
<sequence length="500" mass="53052">MSANEKTRTVIIGAGIGGLCCALRLAHAGHAVTILDRHAAPGGKMRTVPSPAGPVDAGPTVLTLRPVFETLFADVGARLDDHVTLIAQDTLARHFWPDGSSLTLTSDRAANAEAIDAFAGPRAADQFRRFCTDMQRLFTAFDAPMMRAPDPSLLALTARVMRDPGLIPIMAPLSTVARDLRRRFSDPRLAQLFARYATYVGGHPLQTPALLSLIWHAEEQGVWVVQGGMQALARAVADLAQAKGADLRLGAEVSRIETTQGRASGVTLLDGTRLPADVVVFNGDPRALATCALGTGTAHVAAQTLTTPRSLSARVWAFAGTPQTAPDGPDLAHHNIFFADDPDEEFTSIAAGDMPHDPSIYVCAQDRGQPTPPPYLERFEIILNAAPLTTAQRPEKEAQTCHQRTFPTLARFGLTFSPEPGRDALTTPSTFNRLFPASAGSLYGQSPHGMTASLKRPRARTAVQGLYLAGGGTHPGAGVPMAALSGQHAVAAILKDRTSI</sequence>
<dbReference type="Gene3D" id="3.50.50.60">
    <property type="entry name" value="FAD/NAD(P)-binding domain"/>
    <property type="match status" value="2"/>
</dbReference>
<dbReference type="InterPro" id="IPR054841">
    <property type="entry name" value="carotdesatCrtD"/>
</dbReference>
<accession>A0ABW4EIN8</accession>
<evidence type="ECO:0000256" key="4">
    <source>
        <dbReference type="ARBA" id="ARBA00023002"/>
    </source>
</evidence>
<dbReference type="PROSITE" id="PS00982">
    <property type="entry name" value="PHYTOENE_DH"/>
    <property type="match status" value="1"/>
</dbReference>
<dbReference type="GO" id="GO:0016491">
    <property type="term" value="F:oxidoreductase activity"/>
    <property type="evidence" value="ECO:0007669"/>
    <property type="project" value="UniProtKB-KW"/>
</dbReference>
<dbReference type="PANTHER" id="PTHR43734:SF7">
    <property type="entry name" value="4,4'-DIAPONEUROSPORENE OXYGENASE"/>
    <property type="match status" value="1"/>
</dbReference>
<dbReference type="EC" id="1.3.99.27" evidence="7"/>
<dbReference type="RefSeq" id="WP_379915447.1">
    <property type="nucleotide sequence ID" value="NZ_JBHUDD010000056.1"/>
</dbReference>
<dbReference type="PANTHER" id="PTHR43734">
    <property type="entry name" value="PHYTOENE DESATURASE"/>
    <property type="match status" value="1"/>
</dbReference>
<keyword evidence="8" id="KW-1185">Reference proteome</keyword>
<evidence type="ECO:0000256" key="3">
    <source>
        <dbReference type="ARBA" id="ARBA00022746"/>
    </source>
</evidence>
<dbReference type="InterPro" id="IPR008150">
    <property type="entry name" value="Phytoene_DH_bac_CS"/>
</dbReference>
<dbReference type="NCBIfam" id="NF045637">
    <property type="entry name" value="carotdesatCrtDProt"/>
    <property type="match status" value="1"/>
</dbReference>
<dbReference type="InterPro" id="IPR014105">
    <property type="entry name" value="Carotenoid/retinoid_OxRdtase"/>
</dbReference>
<evidence type="ECO:0000256" key="1">
    <source>
        <dbReference type="ARBA" id="ARBA00004829"/>
    </source>
</evidence>
<comment type="pathway">
    <text evidence="1 5">Carotenoid biosynthesis.</text>
</comment>
<name>A0ABW4EIN8_9RHOB</name>
<feature type="domain" description="Amine oxidase" evidence="6">
    <location>
        <begin position="16"/>
        <end position="289"/>
    </location>
</feature>
<gene>
    <name evidence="7" type="primary">crtD</name>
    <name evidence="7" type="ORF">ACFTOW_10625</name>
</gene>
<evidence type="ECO:0000313" key="7">
    <source>
        <dbReference type="EMBL" id="MFD1509858.1"/>
    </source>
</evidence>
<dbReference type="SUPFAM" id="SSF51905">
    <property type="entry name" value="FAD/NAD(P)-binding domain"/>
    <property type="match status" value="1"/>
</dbReference>
<organism evidence="7 8">
    <name type="scientific">Lacimonas salitolerans</name>
    <dbReference type="NCBI Taxonomy" id="1323750"/>
    <lineage>
        <taxon>Bacteria</taxon>
        <taxon>Pseudomonadati</taxon>
        <taxon>Pseudomonadota</taxon>
        <taxon>Alphaproteobacteria</taxon>
        <taxon>Rhodobacterales</taxon>
        <taxon>Paracoccaceae</taxon>
        <taxon>Lacimonas</taxon>
    </lineage>
</organism>
<reference evidence="8" key="1">
    <citation type="journal article" date="2019" name="Int. J. Syst. Evol. Microbiol.">
        <title>The Global Catalogue of Microorganisms (GCM) 10K type strain sequencing project: providing services to taxonomists for standard genome sequencing and annotation.</title>
        <authorList>
            <consortium name="The Broad Institute Genomics Platform"/>
            <consortium name="The Broad Institute Genome Sequencing Center for Infectious Disease"/>
            <person name="Wu L."/>
            <person name="Ma J."/>
        </authorList>
    </citation>
    <scope>NUCLEOTIDE SEQUENCE [LARGE SCALE GENOMIC DNA]</scope>
    <source>
        <strain evidence="8">CGMCC 1.12477</strain>
    </source>
</reference>
<evidence type="ECO:0000259" key="6">
    <source>
        <dbReference type="Pfam" id="PF01593"/>
    </source>
</evidence>
<dbReference type="NCBIfam" id="TIGR02734">
    <property type="entry name" value="crtI_fam"/>
    <property type="match status" value="1"/>
</dbReference>
<evidence type="ECO:0000256" key="2">
    <source>
        <dbReference type="ARBA" id="ARBA00006046"/>
    </source>
</evidence>
<comment type="caution">
    <text evidence="7">The sequence shown here is derived from an EMBL/GenBank/DDBJ whole genome shotgun (WGS) entry which is preliminary data.</text>
</comment>
<comment type="similarity">
    <text evidence="2 5">Belongs to the carotenoid/retinoid oxidoreductase family.</text>
</comment>
<dbReference type="Proteomes" id="UP001597186">
    <property type="component" value="Unassembled WGS sequence"/>
</dbReference>
<keyword evidence="3 5" id="KW-0125">Carotenoid biosynthesis</keyword>
<dbReference type="InterPro" id="IPR036188">
    <property type="entry name" value="FAD/NAD-bd_sf"/>
</dbReference>
<dbReference type="InterPro" id="IPR002937">
    <property type="entry name" value="Amino_oxidase"/>
</dbReference>
<dbReference type="Pfam" id="PF01593">
    <property type="entry name" value="Amino_oxidase"/>
    <property type="match status" value="1"/>
</dbReference>
<evidence type="ECO:0000313" key="8">
    <source>
        <dbReference type="Proteomes" id="UP001597186"/>
    </source>
</evidence>
<evidence type="ECO:0000256" key="5">
    <source>
        <dbReference type="RuleBase" id="RU362075"/>
    </source>
</evidence>